<evidence type="ECO:0008006" key="6">
    <source>
        <dbReference type="Google" id="ProtNLM"/>
    </source>
</evidence>
<dbReference type="Gene3D" id="3.40.50.300">
    <property type="entry name" value="P-loop containing nucleotide triphosphate hydrolases"/>
    <property type="match status" value="1"/>
</dbReference>
<comment type="similarity">
    <text evidence="1">Belongs to the SMG9 family.</text>
</comment>
<proteinExistence type="inferred from homology"/>
<evidence type="ECO:0000313" key="5">
    <source>
        <dbReference type="Proteomes" id="UP001353858"/>
    </source>
</evidence>
<dbReference type="Proteomes" id="UP001353858">
    <property type="component" value="Unassembled WGS sequence"/>
</dbReference>
<dbReference type="GO" id="GO:0000184">
    <property type="term" value="P:nuclear-transcribed mRNA catabolic process, nonsense-mediated decay"/>
    <property type="evidence" value="ECO:0007669"/>
    <property type="project" value="UniProtKB-KW"/>
</dbReference>
<feature type="compositionally biased region" description="Basic and acidic residues" evidence="3">
    <location>
        <begin position="53"/>
        <end position="73"/>
    </location>
</feature>
<feature type="compositionally biased region" description="Basic and acidic residues" evidence="3">
    <location>
        <begin position="32"/>
        <end position="44"/>
    </location>
</feature>
<dbReference type="SUPFAM" id="SSF52540">
    <property type="entry name" value="P-loop containing nucleoside triphosphate hydrolases"/>
    <property type="match status" value="1"/>
</dbReference>
<dbReference type="EMBL" id="JARPUR010000001">
    <property type="protein sequence ID" value="KAK4886344.1"/>
    <property type="molecule type" value="Genomic_DNA"/>
</dbReference>
<dbReference type="AlphaFoldDB" id="A0AAN7PH51"/>
<accession>A0AAN7PH51</accession>
<evidence type="ECO:0000256" key="1">
    <source>
        <dbReference type="ARBA" id="ARBA00007712"/>
    </source>
</evidence>
<sequence>MSEYDRNKFYGKKKFPPRETNNFNNRFFKSSPFKEPEKVEEKPKSIKKTTILAREHHAEDRSVSPKITTRESESSPAIAIAALPHTETSKQQTAKEMTKCLKLLDDGIICTENIQDYLQENDDYLVVAIVGTQGVGKSTILNLLAHNTVSDKLKKAIFKYSEVSKNTSITLHMQDLNLNMNEIEEKTVIEDVIFKPQDTNISSNMNGTSGIDFFVTQNRVMFLDCQPFTSVAVLDEFIRSEAKVSNMVSEFLPLENSGEIQGLQMTAFLMSICHVLILVQDWFFDNNVLRFIQSAEMLKPTISNPEDELVDHFPHLILIQNKAQMEDFSPKKFKQMQQIYKTFFNKTKMHIESGMGIGSGRIITSLSPENCGDAINLFLIPECNEQLDQLYKGHPSLEELIKKLRSNILGATKYPLNNTSEKHWLVYCSKVWDHVKKSNFFVEYTKLMP</sequence>
<keyword evidence="2" id="KW-0866">Nonsense-mediated mRNA decay</keyword>
<dbReference type="PANTHER" id="PTHR14270">
    <property type="entry name" value="NONSENSE-MEDIATED MRNA DECAY FACTOR SMG9"/>
    <property type="match status" value="1"/>
</dbReference>
<dbReference type="InterPro" id="IPR027417">
    <property type="entry name" value="P-loop_NTPase"/>
</dbReference>
<name>A0AAN7PH51_9COLE</name>
<feature type="region of interest" description="Disordered" evidence="3">
    <location>
        <begin position="1"/>
        <end position="76"/>
    </location>
</feature>
<protein>
    <recommendedName>
        <fullName evidence="6">Protein SMG9</fullName>
    </recommendedName>
</protein>
<feature type="compositionally biased region" description="Polar residues" evidence="3">
    <location>
        <begin position="19"/>
        <end position="28"/>
    </location>
</feature>
<organism evidence="4 5">
    <name type="scientific">Aquatica leii</name>
    <dbReference type="NCBI Taxonomy" id="1421715"/>
    <lineage>
        <taxon>Eukaryota</taxon>
        <taxon>Metazoa</taxon>
        <taxon>Ecdysozoa</taxon>
        <taxon>Arthropoda</taxon>
        <taxon>Hexapoda</taxon>
        <taxon>Insecta</taxon>
        <taxon>Pterygota</taxon>
        <taxon>Neoptera</taxon>
        <taxon>Endopterygota</taxon>
        <taxon>Coleoptera</taxon>
        <taxon>Polyphaga</taxon>
        <taxon>Elateriformia</taxon>
        <taxon>Elateroidea</taxon>
        <taxon>Lampyridae</taxon>
        <taxon>Luciolinae</taxon>
        <taxon>Aquatica</taxon>
    </lineage>
</organism>
<dbReference type="InterPro" id="IPR039177">
    <property type="entry name" value="SMG9"/>
</dbReference>
<evidence type="ECO:0000256" key="2">
    <source>
        <dbReference type="ARBA" id="ARBA00023161"/>
    </source>
</evidence>
<comment type="caution">
    <text evidence="4">The sequence shown here is derived from an EMBL/GenBank/DDBJ whole genome shotgun (WGS) entry which is preliminary data.</text>
</comment>
<keyword evidence="5" id="KW-1185">Reference proteome</keyword>
<gene>
    <name evidence="4" type="ORF">RN001_002615</name>
</gene>
<reference evidence="5" key="1">
    <citation type="submission" date="2023-01" db="EMBL/GenBank/DDBJ databases">
        <title>Key to firefly adult light organ development and bioluminescence: homeobox transcription factors regulate luciferase expression and transportation to peroxisome.</title>
        <authorList>
            <person name="Fu X."/>
        </authorList>
    </citation>
    <scope>NUCLEOTIDE SEQUENCE [LARGE SCALE GENOMIC DNA]</scope>
</reference>
<evidence type="ECO:0000256" key="3">
    <source>
        <dbReference type="SAM" id="MobiDB-lite"/>
    </source>
</evidence>
<evidence type="ECO:0000313" key="4">
    <source>
        <dbReference type="EMBL" id="KAK4886344.1"/>
    </source>
</evidence>
<dbReference type="PANTHER" id="PTHR14270:SF0">
    <property type="entry name" value="NONSENSE-MEDIATED MRNA DECAY FACTOR SMG9"/>
    <property type="match status" value="1"/>
</dbReference>